<evidence type="ECO:0008006" key="3">
    <source>
        <dbReference type="Google" id="ProtNLM"/>
    </source>
</evidence>
<dbReference type="Proteomes" id="UP001271792">
    <property type="component" value="Unassembled WGS sequence"/>
</dbReference>
<comment type="caution">
    <text evidence="1">The sequence shown here is derived from an EMBL/GenBank/DDBJ whole genome shotgun (WGS) entry which is preliminary data.</text>
</comment>
<sequence>MLIGYGNGGWVRLNGAGLPGAVYARFGKHVDGTWRLYELYLDGAGEPLPTDAVRGLPANLLASVVVSEQDHLESRLGIPGPDLRRLARHYATSWGGSTHDGRSCDTCGGPLKGGSWRRKQGIQEAMQNWVAEAWFAQFRNSTVKQAPAARESEGVDVEAEEFPIITPPAGSRITREFLETVVTAYRLAILKGLHPAPTIAELAHVSPKTVRKWVAKARERGVLPRGRKGRVG</sequence>
<protein>
    <recommendedName>
        <fullName evidence="3">Helix-turn-helix domain-containing protein</fullName>
    </recommendedName>
</protein>
<gene>
    <name evidence="1" type="ORF">SK571_05420</name>
</gene>
<evidence type="ECO:0000313" key="1">
    <source>
        <dbReference type="EMBL" id="MDX8048810.1"/>
    </source>
</evidence>
<accession>A0ABU4TKR8</accession>
<dbReference type="RefSeq" id="WP_319982915.1">
    <property type="nucleotide sequence ID" value="NZ_JAXAVV010000002.1"/>
</dbReference>
<name>A0ABU4TKR8_9PSEU</name>
<reference evidence="1 2" key="1">
    <citation type="submission" date="2023-11" db="EMBL/GenBank/DDBJ databases">
        <title>Lentzea sokolovensis, sp. nov., Lentzea kristufkii, sp. nov., and Lentzea miocenensis, sp. nov., rare actinobacteria from Sokolov Coal Basin, Miocene lacustrine sediment, Czech Republic.</title>
        <authorList>
            <person name="Lara A."/>
            <person name="Kotroba L."/>
            <person name="Nouioui I."/>
            <person name="Neumann-Schaal M."/>
            <person name="Mast Y."/>
            <person name="Chronakova A."/>
        </authorList>
    </citation>
    <scope>NUCLEOTIDE SEQUENCE [LARGE SCALE GENOMIC DNA]</scope>
    <source>
        <strain evidence="1 2">BCCO 10_0798</strain>
    </source>
</reference>
<keyword evidence="2" id="KW-1185">Reference proteome</keyword>
<proteinExistence type="predicted"/>
<reference evidence="1 2" key="2">
    <citation type="submission" date="2023-11" db="EMBL/GenBank/DDBJ databases">
        <authorList>
            <person name="Lara A.C."/>
            <person name="Chronakova A."/>
        </authorList>
    </citation>
    <scope>NUCLEOTIDE SEQUENCE [LARGE SCALE GENOMIC DNA]</scope>
    <source>
        <strain evidence="1 2">BCCO 10_0798</strain>
    </source>
</reference>
<evidence type="ECO:0000313" key="2">
    <source>
        <dbReference type="Proteomes" id="UP001271792"/>
    </source>
</evidence>
<organism evidence="1 2">
    <name type="scientific">Lentzea kristufekii</name>
    <dbReference type="NCBI Taxonomy" id="3095430"/>
    <lineage>
        <taxon>Bacteria</taxon>
        <taxon>Bacillati</taxon>
        <taxon>Actinomycetota</taxon>
        <taxon>Actinomycetes</taxon>
        <taxon>Pseudonocardiales</taxon>
        <taxon>Pseudonocardiaceae</taxon>
        <taxon>Lentzea</taxon>
    </lineage>
</organism>
<dbReference type="EMBL" id="JAXAVV010000002">
    <property type="protein sequence ID" value="MDX8048810.1"/>
    <property type="molecule type" value="Genomic_DNA"/>
</dbReference>